<feature type="domain" description="Glycosyltransferase 2-like" evidence="3">
    <location>
        <begin position="10"/>
        <end position="174"/>
    </location>
</feature>
<dbReference type="PANTHER" id="PTHR22916:SF51">
    <property type="entry name" value="GLYCOSYLTRANSFERASE EPSH-RELATED"/>
    <property type="match status" value="1"/>
</dbReference>
<dbReference type="eggNOG" id="COG0463">
    <property type="taxonomic scope" value="Bacteria"/>
</dbReference>
<gene>
    <name evidence="4" type="ordered locus">bpr_I0456</name>
</gene>
<proteinExistence type="predicted"/>
<keyword evidence="5" id="KW-1185">Reference proteome</keyword>
<dbReference type="Gene3D" id="3.90.550.10">
    <property type="entry name" value="Spore Coat Polysaccharide Biosynthesis Protein SpsA, Chain A"/>
    <property type="match status" value="1"/>
</dbReference>
<evidence type="ECO:0000256" key="2">
    <source>
        <dbReference type="ARBA" id="ARBA00022679"/>
    </source>
</evidence>
<dbReference type="RefSeq" id="WP_013279861.1">
    <property type="nucleotide sequence ID" value="NC_014387.1"/>
</dbReference>
<dbReference type="InterPro" id="IPR001173">
    <property type="entry name" value="Glyco_trans_2-like"/>
</dbReference>
<dbReference type="STRING" id="515622.bpr_I0456"/>
<dbReference type="CAZy" id="GT2">
    <property type="family name" value="Glycosyltransferase Family 2"/>
</dbReference>
<evidence type="ECO:0000259" key="3">
    <source>
        <dbReference type="Pfam" id="PF00535"/>
    </source>
</evidence>
<sequence length="326" mass="37574">MEKTRNELISVVVPIYNAEKYIRRCVDSILAQSYSNLEVILVDDGSTDSTPGILDEYAEVDERVKVIHKKNVGHAHSRNRGLEAATGVFITFMDCDDYMYPDFMEKMYGAICVDDSDLACCSFNYVDEQGQKLGWSEPELERVRVSSIEAQKDFLTKVKIEGFSWNKLVRRSILIDGEIRYPEDQKAFVDMFLWFRAISACKAVSYVSDKLYNYYQMSGSVIHTINDEKMGNYRTTLGNIRGMAHENGLVAEGDYYASARMLSQVIDQIKLDVKSGFKCGFWHKFKWDELFLMDKRETLQAIFSQENGGSKLKTRLKMMMVKLYMK</sequence>
<dbReference type="EMBL" id="CP001810">
    <property type="protein sequence ID" value="ADL33204.1"/>
    <property type="molecule type" value="Genomic_DNA"/>
</dbReference>
<dbReference type="AlphaFoldDB" id="E0S003"/>
<keyword evidence="2 4" id="KW-0808">Transferase</keyword>
<dbReference type="Proteomes" id="UP000001299">
    <property type="component" value="Chromosome 1"/>
</dbReference>
<dbReference type="GO" id="GO:0016757">
    <property type="term" value="F:glycosyltransferase activity"/>
    <property type="evidence" value="ECO:0007669"/>
    <property type="project" value="UniProtKB-KW"/>
</dbReference>
<dbReference type="CDD" id="cd00761">
    <property type="entry name" value="Glyco_tranf_GTA_type"/>
    <property type="match status" value="1"/>
</dbReference>
<name>E0S003_BUTPB</name>
<evidence type="ECO:0000313" key="4">
    <source>
        <dbReference type="EMBL" id="ADL33204.1"/>
    </source>
</evidence>
<protein>
    <submittedName>
        <fullName evidence="4">Glycosyl transferase GT2 family</fullName>
    </submittedName>
</protein>
<evidence type="ECO:0000256" key="1">
    <source>
        <dbReference type="ARBA" id="ARBA00022676"/>
    </source>
</evidence>
<organism evidence="4 5">
    <name type="scientific">Butyrivibrio proteoclasticus (strain ATCC 51982 / DSM 14932 / B316)</name>
    <name type="common">Clostridium proteoclasticum</name>
    <dbReference type="NCBI Taxonomy" id="515622"/>
    <lineage>
        <taxon>Bacteria</taxon>
        <taxon>Bacillati</taxon>
        <taxon>Bacillota</taxon>
        <taxon>Clostridia</taxon>
        <taxon>Lachnospirales</taxon>
        <taxon>Lachnospiraceae</taxon>
        <taxon>Butyrivibrio</taxon>
    </lineage>
</organism>
<dbReference type="Pfam" id="PF00535">
    <property type="entry name" value="Glycos_transf_2"/>
    <property type="match status" value="1"/>
</dbReference>
<dbReference type="SUPFAM" id="SSF53448">
    <property type="entry name" value="Nucleotide-diphospho-sugar transferases"/>
    <property type="match status" value="1"/>
</dbReference>
<dbReference type="InterPro" id="IPR029044">
    <property type="entry name" value="Nucleotide-diphossugar_trans"/>
</dbReference>
<accession>E0S003</accession>
<keyword evidence="1" id="KW-0328">Glycosyltransferase</keyword>
<dbReference type="HOGENOM" id="CLU_025996_25_0_9"/>
<dbReference type="KEGG" id="bpb:bpr_I0456"/>
<reference evidence="4 5" key="1">
    <citation type="journal article" date="2010" name="PLoS ONE">
        <title>The glycobiome of the rumen bacterium Butyrivibrio proteoclasticus B316(T) highlights adaptation to a polysaccharide-rich environment.</title>
        <authorList>
            <person name="Kelly W.J."/>
            <person name="Leahy S.C."/>
            <person name="Altermann E."/>
            <person name="Yeoman C.J."/>
            <person name="Dunne J.C."/>
            <person name="Kong Z."/>
            <person name="Pacheco D.M."/>
            <person name="Li D."/>
            <person name="Noel S.J."/>
            <person name="Moon C.D."/>
            <person name="Cookson A.L."/>
            <person name="Attwood G.T."/>
        </authorList>
    </citation>
    <scope>NUCLEOTIDE SEQUENCE [LARGE SCALE GENOMIC DNA]</scope>
    <source>
        <strain evidence="5">ATCC 51982 / DSM 14932 / B316</strain>
    </source>
</reference>
<evidence type="ECO:0000313" key="5">
    <source>
        <dbReference type="Proteomes" id="UP000001299"/>
    </source>
</evidence>
<dbReference type="PANTHER" id="PTHR22916">
    <property type="entry name" value="GLYCOSYLTRANSFERASE"/>
    <property type="match status" value="1"/>
</dbReference>